<feature type="transmembrane region" description="Helical" evidence="1">
    <location>
        <begin position="72"/>
        <end position="93"/>
    </location>
</feature>
<name>A0A9D2JVM1_9BACT</name>
<accession>A0A9D2JVM1</accession>
<sequence length="176" mass="19407">MKQLRAFARQDGAILGATWIVSFVCAMLSLESVALAMLSNLLALATPFLVAYRLGKFRDLALGGYISFGRALLYCVQVFGCATLLLTVAQFLYLRYLDASYLRYVVEIYSQALETAPGVDPEQAARMTEALNEITPLAWVSAFMIGELLVGAVLSPFIAWIGHWRSKSNPTSTRKQ</sequence>
<dbReference type="EMBL" id="DXBE01000029">
    <property type="protein sequence ID" value="HIZ68976.1"/>
    <property type="molecule type" value="Genomic_DNA"/>
</dbReference>
<dbReference type="Pfam" id="PF13858">
    <property type="entry name" value="DUF4199"/>
    <property type="match status" value="1"/>
</dbReference>
<dbReference type="Proteomes" id="UP000824055">
    <property type="component" value="Unassembled WGS sequence"/>
</dbReference>
<gene>
    <name evidence="2" type="ORF">H9966_03690</name>
</gene>
<feature type="transmembrane region" description="Helical" evidence="1">
    <location>
        <begin position="137"/>
        <end position="161"/>
    </location>
</feature>
<keyword evidence="1" id="KW-1133">Transmembrane helix</keyword>
<proteinExistence type="predicted"/>
<organism evidence="2 3">
    <name type="scientific">Candidatus Prevotella avicola</name>
    <dbReference type="NCBI Taxonomy" id="2838738"/>
    <lineage>
        <taxon>Bacteria</taxon>
        <taxon>Pseudomonadati</taxon>
        <taxon>Bacteroidota</taxon>
        <taxon>Bacteroidia</taxon>
        <taxon>Bacteroidales</taxon>
        <taxon>Prevotellaceae</taxon>
        <taxon>Prevotella</taxon>
    </lineage>
</organism>
<evidence type="ECO:0000313" key="2">
    <source>
        <dbReference type="EMBL" id="HIZ68976.1"/>
    </source>
</evidence>
<dbReference type="AlphaFoldDB" id="A0A9D2JVM1"/>
<feature type="transmembrane region" description="Helical" evidence="1">
    <location>
        <begin position="35"/>
        <end position="52"/>
    </location>
</feature>
<evidence type="ECO:0000256" key="1">
    <source>
        <dbReference type="SAM" id="Phobius"/>
    </source>
</evidence>
<feature type="transmembrane region" description="Helical" evidence="1">
    <location>
        <begin position="12"/>
        <end position="29"/>
    </location>
</feature>
<keyword evidence="1" id="KW-0812">Transmembrane</keyword>
<evidence type="ECO:0000313" key="3">
    <source>
        <dbReference type="Proteomes" id="UP000824055"/>
    </source>
</evidence>
<dbReference type="InterPro" id="IPR025250">
    <property type="entry name" value="DUF4199"/>
</dbReference>
<reference evidence="2" key="2">
    <citation type="submission" date="2021-04" db="EMBL/GenBank/DDBJ databases">
        <authorList>
            <person name="Gilroy R."/>
        </authorList>
    </citation>
    <scope>NUCLEOTIDE SEQUENCE</scope>
    <source>
        <strain evidence="2">ChiHecec3B27-8219</strain>
    </source>
</reference>
<protein>
    <submittedName>
        <fullName evidence="2">DUF4199 domain-containing protein</fullName>
    </submittedName>
</protein>
<comment type="caution">
    <text evidence="2">The sequence shown here is derived from an EMBL/GenBank/DDBJ whole genome shotgun (WGS) entry which is preliminary data.</text>
</comment>
<reference evidence="2" key="1">
    <citation type="journal article" date="2021" name="PeerJ">
        <title>Extensive microbial diversity within the chicken gut microbiome revealed by metagenomics and culture.</title>
        <authorList>
            <person name="Gilroy R."/>
            <person name="Ravi A."/>
            <person name="Getino M."/>
            <person name="Pursley I."/>
            <person name="Horton D.L."/>
            <person name="Alikhan N.F."/>
            <person name="Baker D."/>
            <person name="Gharbi K."/>
            <person name="Hall N."/>
            <person name="Watson M."/>
            <person name="Adriaenssens E.M."/>
            <person name="Foster-Nyarko E."/>
            <person name="Jarju S."/>
            <person name="Secka A."/>
            <person name="Antonio M."/>
            <person name="Oren A."/>
            <person name="Chaudhuri R.R."/>
            <person name="La Ragione R."/>
            <person name="Hildebrand F."/>
            <person name="Pallen M.J."/>
        </authorList>
    </citation>
    <scope>NUCLEOTIDE SEQUENCE</scope>
    <source>
        <strain evidence="2">ChiHecec3B27-8219</strain>
    </source>
</reference>
<keyword evidence="1" id="KW-0472">Membrane</keyword>